<reference evidence="1 2" key="2">
    <citation type="journal article" date="2022" name="Mol. Ecol. Resour.">
        <title>The genomes of chicory, endive, great burdock and yacon provide insights into Asteraceae paleo-polyploidization history and plant inulin production.</title>
        <authorList>
            <person name="Fan W."/>
            <person name="Wang S."/>
            <person name="Wang H."/>
            <person name="Wang A."/>
            <person name="Jiang F."/>
            <person name="Liu H."/>
            <person name="Zhao H."/>
            <person name="Xu D."/>
            <person name="Zhang Y."/>
        </authorList>
    </citation>
    <scope>NUCLEOTIDE SEQUENCE [LARGE SCALE GENOMIC DNA]</scope>
    <source>
        <strain evidence="2">cv. Yunnan</strain>
        <tissue evidence="1">Leaves</tissue>
    </source>
</reference>
<protein>
    <submittedName>
        <fullName evidence="1">Uncharacterized protein</fullName>
    </submittedName>
</protein>
<sequence>MKHIHSLEFHSWLLAIIIFMILNNGESLRHEHLIHGGEKITHGYDQAHKYPKERKTVDLSQTGSNIPDCSHACGPCFPCKRVMIGFKCPMTESCPVIYKCFCKGRYYHVPTS</sequence>
<accession>A0ACB8YF23</accession>
<proteinExistence type="predicted"/>
<comment type="caution">
    <text evidence="1">The sequence shown here is derived from an EMBL/GenBank/DDBJ whole genome shotgun (WGS) entry which is preliminary data.</text>
</comment>
<dbReference type="EMBL" id="CM042045">
    <property type="protein sequence ID" value="KAI3683620.1"/>
    <property type="molecule type" value="Genomic_DNA"/>
</dbReference>
<organism evidence="1 2">
    <name type="scientific">Smallanthus sonchifolius</name>
    <dbReference type="NCBI Taxonomy" id="185202"/>
    <lineage>
        <taxon>Eukaryota</taxon>
        <taxon>Viridiplantae</taxon>
        <taxon>Streptophyta</taxon>
        <taxon>Embryophyta</taxon>
        <taxon>Tracheophyta</taxon>
        <taxon>Spermatophyta</taxon>
        <taxon>Magnoliopsida</taxon>
        <taxon>eudicotyledons</taxon>
        <taxon>Gunneridae</taxon>
        <taxon>Pentapetalae</taxon>
        <taxon>asterids</taxon>
        <taxon>campanulids</taxon>
        <taxon>Asterales</taxon>
        <taxon>Asteraceae</taxon>
        <taxon>Asteroideae</taxon>
        <taxon>Heliantheae alliance</taxon>
        <taxon>Millerieae</taxon>
        <taxon>Smallanthus</taxon>
    </lineage>
</organism>
<gene>
    <name evidence="1" type="ORF">L1987_84129</name>
</gene>
<name>A0ACB8YF23_9ASTR</name>
<reference evidence="2" key="1">
    <citation type="journal article" date="2022" name="Mol. Ecol. Resour.">
        <title>The genomes of chicory, endive, great burdock and yacon provide insights into Asteraceae palaeo-polyploidization history and plant inulin production.</title>
        <authorList>
            <person name="Fan W."/>
            <person name="Wang S."/>
            <person name="Wang H."/>
            <person name="Wang A."/>
            <person name="Jiang F."/>
            <person name="Liu H."/>
            <person name="Zhao H."/>
            <person name="Xu D."/>
            <person name="Zhang Y."/>
        </authorList>
    </citation>
    <scope>NUCLEOTIDE SEQUENCE [LARGE SCALE GENOMIC DNA]</scope>
    <source>
        <strain evidence="2">cv. Yunnan</strain>
    </source>
</reference>
<evidence type="ECO:0000313" key="2">
    <source>
        <dbReference type="Proteomes" id="UP001056120"/>
    </source>
</evidence>
<dbReference type="Proteomes" id="UP001056120">
    <property type="component" value="Linkage Group LG28"/>
</dbReference>
<evidence type="ECO:0000313" key="1">
    <source>
        <dbReference type="EMBL" id="KAI3683620.1"/>
    </source>
</evidence>
<keyword evidence="2" id="KW-1185">Reference proteome</keyword>